<dbReference type="Proteomes" id="UP000239415">
    <property type="component" value="Unassembled WGS sequence"/>
</dbReference>
<proteinExistence type="predicted"/>
<dbReference type="InterPro" id="IPR019587">
    <property type="entry name" value="Polyketide_cyclase/dehydratase"/>
</dbReference>
<organism evidence="1 2">
    <name type="scientific">Actinoplanes italicus</name>
    <dbReference type="NCBI Taxonomy" id="113567"/>
    <lineage>
        <taxon>Bacteria</taxon>
        <taxon>Bacillati</taxon>
        <taxon>Actinomycetota</taxon>
        <taxon>Actinomycetes</taxon>
        <taxon>Micromonosporales</taxon>
        <taxon>Micromonosporaceae</taxon>
        <taxon>Actinoplanes</taxon>
    </lineage>
</organism>
<evidence type="ECO:0000313" key="1">
    <source>
        <dbReference type="EMBL" id="PRX09187.1"/>
    </source>
</evidence>
<evidence type="ECO:0000313" key="2">
    <source>
        <dbReference type="Proteomes" id="UP000239415"/>
    </source>
</evidence>
<protein>
    <submittedName>
        <fullName evidence="1">Polyketide cyclase/dehydrase/lipid transport protein</fullName>
    </submittedName>
</protein>
<gene>
    <name evidence="1" type="ORF">CLV67_13752</name>
</gene>
<name>A0A2T0JNJ1_9ACTN</name>
<sequence length="134" mass="14989">MPDRPRLTRVTTVCGPCPADEVWDRYVRPQRWPQWSPQIRSVAYPAERLRPQTAGVVHGLGGLRVHFRILDVEATGPVRAWSWTVTAAGIRLHLRHTVEATPAGTRTALTVHGPAPAVLLYLPVARLALRRLVR</sequence>
<dbReference type="EMBL" id="PVMZ01000037">
    <property type="protein sequence ID" value="PRX09187.1"/>
    <property type="molecule type" value="Genomic_DNA"/>
</dbReference>
<dbReference type="SUPFAM" id="SSF55961">
    <property type="entry name" value="Bet v1-like"/>
    <property type="match status" value="1"/>
</dbReference>
<keyword evidence="2" id="KW-1185">Reference proteome</keyword>
<comment type="caution">
    <text evidence="1">The sequence shown here is derived from an EMBL/GenBank/DDBJ whole genome shotgun (WGS) entry which is preliminary data.</text>
</comment>
<reference evidence="1 2" key="1">
    <citation type="submission" date="2018-03" db="EMBL/GenBank/DDBJ databases">
        <title>Genomic Encyclopedia of Archaeal and Bacterial Type Strains, Phase II (KMG-II): from individual species to whole genera.</title>
        <authorList>
            <person name="Goeker M."/>
        </authorList>
    </citation>
    <scope>NUCLEOTIDE SEQUENCE [LARGE SCALE GENOMIC DNA]</scope>
    <source>
        <strain evidence="1 2">DSM 43146</strain>
    </source>
</reference>
<dbReference type="Pfam" id="PF10604">
    <property type="entry name" value="Polyketide_cyc2"/>
    <property type="match status" value="1"/>
</dbReference>
<dbReference type="AlphaFoldDB" id="A0A2T0JNJ1"/>
<accession>A0A2T0JNJ1</accession>
<dbReference type="Gene3D" id="3.30.530.20">
    <property type="match status" value="1"/>
</dbReference>
<dbReference type="OrthoDB" id="191189at2"/>
<dbReference type="RefSeq" id="WP_106330661.1">
    <property type="nucleotide sequence ID" value="NZ_BOMO01000143.1"/>
</dbReference>
<dbReference type="InterPro" id="IPR023393">
    <property type="entry name" value="START-like_dom_sf"/>
</dbReference>